<sequence length="79" mass="9442">MLANKHYFDELFFSVNRLMANIHVTTSTEHTNITWNFVVSKTRWKTRTCSIMKTSKYKGLTSLKLLRLFRCCQTVNSWY</sequence>
<evidence type="ECO:0000313" key="2">
    <source>
        <dbReference type="Proteomes" id="UP000824782"/>
    </source>
</evidence>
<comment type="caution">
    <text evidence="1">The sequence shown here is derived from an EMBL/GenBank/DDBJ whole genome shotgun (WGS) entry which is preliminary data.</text>
</comment>
<name>A0AAV7B553_ENGPU</name>
<protein>
    <submittedName>
        <fullName evidence="1">Uncharacterized protein</fullName>
    </submittedName>
</protein>
<organism evidence="1 2">
    <name type="scientific">Engystomops pustulosus</name>
    <name type="common">Tungara frog</name>
    <name type="synonym">Physalaemus pustulosus</name>
    <dbReference type="NCBI Taxonomy" id="76066"/>
    <lineage>
        <taxon>Eukaryota</taxon>
        <taxon>Metazoa</taxon>
        <taxon>Chordata</taxon>
        <taxon>Craniata</taxon>
        <taxon>Vertebrata</taxon>
        <taxon>Euteleostomi</taxon>
        <taxon>Amphibia</taxon>
        <taxon>Batrachia</taxon>
        <taxon>Anura</taxon>
        <taxon>Neobatrachia</taxon>
        <taxon>Hyloidea</taxon>
        <taxon>Leptodactylidae</taxon>
        <taxon>Leiuperinae</taxon>
        <taxon>Engystomops</taxon>
    </lineage>
</organism>
<dbReference type="Proteomes" id="UP000824782">
    <property type="component" value="Unassembled WGS sequence"/>
</dbReference>
<gene>
    <name evidence="1" type="ORF">GDO81_013733</name>
</gene>
<reference evidence="1" key="1">
    <citation type="thesis" date="2020" institute="ProQuest LLC" country="789 East Eisenhower Parkway, Ann Arbor, MI, USA">
        <title>Comparative Genomics and Chromosome Evolution.</title>
        <authorList>
            <person name="Mudd A.B."/>
        </authorList>
    </citation>
    <scope>NUCLEOTIDE SEQUENCE</scope>
    <source>
        <strain evidence="1">237g6f4</strain>
        <tissue evidence="1">Blood</tissue>
    </source>
</reference>
<keyword evidence="2" id="KW-1185">Reference proteome</keyword>
<dbReference type="EMBL" id="WNYA01000006">
    <property type="protein sequence ID" value="KAG8567660.1"/>
    <property type="molecule type" value="Genomic_DNA"/>
</dbReference>
<proteinExistence type="predicted"/>
<accession>A0AAV7B553</accession>
<evidence type="ECO:0000313" key="1">
    <source>
        <dbReference type="EMBL" id="KAG8567660.1"/>
    </source>
</evidence>
<dbReference type="AlphaFoldDB" id="A0AAV7B553"/>